<proteinExistence type="predicted"/>
<organism evidence="2 3">
    <name type="scientific">Ensete ventricosum</name>
    <name type="common">Abyssinian banana</name>
    <name type="synonym">Musa ensete</name>
    <dbReference type="NCBI Taxonomy" id="4639"/>
    <lineage>
        <taxon>Eukaryota</taxon>
        <taxon>Viridiplantae</taxon>
        <taxon>Streptophyta</taxon>
        <taxon>Embryophyta</taxon>
        <taxon>Tracheophyta</taxon>
        <taxon>Spermatophyta</taxon>
        <taxon>Magnoliopsida</taxon>
        <taxon>Liliopsida</taxon>
        <taxon>Zingiberales</taxon>
        <taxon>Musaceae</taxon>
        <taxon>Ensete</taxon>
    </lineage>
</organism>
<comment type="caution">
    <text evidence="2">The sequence shown here is derived from an EMBL/GenBank/DDBJ whole genome shotgun (WGS) entry which is preliminary data.</text>
</comment>
<dbReference type="Proteomes" id="UP000287651">
    <property type="component" value="Unassembled WGS sequence"/>
</dbReference>
<name>A0A427B5N8_ENSVE</name>
<evidence type="ECO:0000256" key="1">
    <source>
        <dbReference type="SAM" id="MobiDB-lite"/>
    </source>
</evidence>
<sequence length="114" mass="12416">MEGIYTCRAYGGRTVVFNGCDAFGLTVGTTLRHATPLPIFMVSIGEASDREYDNQGNRRGIRPSVPGLSGHQGEHPCNLRANVVRLISQDDVAPRPGMVRDVELSRWTSTQSLG</sequence>
<accession>A0A427B5N8</accession>
<evidence type="ECO:0000313" key="2">
    <source>
        <dbReference type="EMBL" id="RRT83783.1"/>
    </source>
</evidence>
<dbReference type="EMBL" id="AMZH03000432">
    <property type="protein sequence ID" value="RRT83783.1"/>
    <property type="molecule type" value="Genomic_DNA"/>
</dbReference>
<evidence type="ECO:0000313" key="3">
    <source>
        <dbReference type="Proteomes" id="UP000287651"/>
    </source>
</evidence>
<reference evidence="2 3" key="1">
    <citation type="journal article" date="2014" name="Agronomy (Basel)">
        <title>A Draft Genome Sequence for Ensete ventricosum, the Drought-Tolerant Tree Against Hunger.</title>
        <authorList>
            <person name="Harrison J."/>
            <person name="Moore K.A."/>
            <person name="Paszkiewicz K."/>
            <person name="Jones T."/>
            <person name="Grant M."/>
            <person name="Ambacheew D."/>
            <person name="Muzemil S."/>
            <person name="Studholme D.J."/>
        </authorList>
    </citation>
    <scope>NUCLEOTIDE SEQUENCE [LARGE SCALE GENOMIC DNA]</scope>
</reference>
<protein>
    <submittedName>
        <fullName evidence="2">Uncharacterized protein</fullName>
    </submittedName>
</protein>
<gene>
    <name evidence="2" type="ORF">B296_00005930</name>
</gene>
<feature type="region of interest" description="Disordered" evidence="1">
    <location>
        <begin position="51"/>
        <end position="73"/>
    </location>
</feature>
<dbReference type="AlphaFoldDB" id="A0A427B5N8"/>